<dbReference type="Gene3D" id="2.60.120.1440">
    <property type="match status" value="1"/>
</dbReference>
<dbReference type="InterPro" id="IPR032508">
    <property type="entry name" value="FecR_C"/>
</dbReference>
<feature type="domain" description="Protein FecR C-terminal" evidence="3">
    <location>
        <begin position="302"/>
        <end position="369"/>
    </location>
</feature>
<evidence type="ECO:0000259" key="3">
    <source>
        <dbReference type="Pfam" id="PF16344"/>
    </source>
</evidence>
<dbReference type="InterPro" id="IPR012373">
    <property type="entry name" value="Ferrdict_sens_TM"/>
</dbReference>
<dbReference type="Pfam" id="PF16344">
    <property type="entry name" value="FecR_C"/>
    <property type="match status" value="1"/>
</dbReference>
<feature type="domain" description="FecR protein" evidence="2">
    <location>
        <begin position="164"/>
        <end position="260"/>
    </location>
</feature>
<evidence type="ECO:0000313" key="5">
    <source>
        <dbReference type="Proteomes" id="UP001204376"/>
    </source>
</evidence>
<evidence type="ECO:0000256" key="1">
    <source>
        <dbReference type="SAM" id="Phobius"/>
    </source>
</evidence>
<evidence type="ECO:0000259" key="2">
    <source>
        <dbReference type="Pfam" id="PF04773"/>
    </source>
</evidence>
<evidence type="ECO:0000313" key="4">
    <source>
        <dbReference type="EMBL" id="MCQ6958281.1"/>
    </source>
</evidence>
<dbReference type="Proteomes" id="UP001204376">
    <property type="component" value="Unassembled WGS sequence"/>
</dbReference>
<dbReference type="Gene3D" id="3.55.50.30">
    <property type="match status" value="1"/>
</dbReference>
<keyword evidence="1" id="KW-0812">Transmembrane</keyword>
<dbReference type="EMBL" id="JANHOH010000001">
    <property type="protein sequence ID" value="MCQ6958281.1"/>
    <property type="molecule type" value="Genomic_DNA"/>
</dbReference>
<gene>
    <name evidence="4" type="ORF">NPE20_09945</name>
</gene>
<dbReference type="Pfam" id="PF04773">
    <property type="entry name" value="FecR"/>
    <property type="match status" value="1"/>
</dbReference>
<feature type="transmembrane region" description="Helical" evidence="1">
    <location>
        <begin position="64"/>
        <end position="89"/>
    </location>
</feature>
<dbReference type="PANTHER" id="PTHR30273:SF2">
    <property type="entry name" value="PROTEIN FECR"/>
    <property type="match status" value="1"/>
</dbReference>
<keyword evidence="5" id="KW-1185">Reference proteome</keyword>
<accession>A0ABT1T1X5</accession>
<reference evidence="4 5" key="1">
    <citation type="submission" date="2022-07" db="EMBL/GenBank/DDBJ databases">
        <title>Mucilaginibacter sp. JC4.</title>
        <authorList>
            <person name="Le V."/>
            <person name="Ko S.-R."/>
            <person name="Ahn C.-Y."/>
            <person name="Oh H.-M."/>
        </authorList>
    </citation>
    <scope>NUCLEOTIDE SEQUENCE [LARGE SCALE GENOMIC DNA]</scope>
    <source>
        <strain evidence="4 5">JC4</strain>
    </source>
</reference>
<name>A0ABT1T1X5_9SPHI</name>
<dbReference type="PIRSF" id="PIRSF018266">
    <property type="entry name" value="FecR"/>
    <property type="match status" value="1"/>
</dbReference>
<sequence>MEKKKLTELFKKYHQGTCTEEEKALLEAWYLQHNEADEPIFTARKIKQIGKRVFRELPGNEKEFLTIGSIMLTAAAILGALIAVTLFYVNLPADKNKNNLTVNDIAPGSNKAILKLADGKSINLTDAKSGALISQKGTFAVKDGNGKLAYNPTNSALADHSLNTVETPNGGQWKVQLSDGTNVWLNAASSITFPASFAQLKTRQVSIKGEAYFEVAKDKAHPFIVRSNGQQVEVLGTHFNINSYTDEPASRTTLAEGRIKISTGGGSAKYLTPGQEASLNNGQIIIVQADVKENLSWVKGQFWFNDESVQSVMRKIARWYDVEIQYEGTPSSDRLNGRISRDKNISQVLKALAATQTLHFKMEGRRIIVMK</sequence>
<dbReference type="PANTHER" id="PTHR30273">
    <property type="entry name" value="PERIPLASMIC SIGNAL SENSOR AND SIGMA FACTOR ACTIVATOR FECR-RELATED"/>
    <property type="match status" value="1"/>
</dbReference>
<proteinExistence type="predicted"/>
<dbReference type="InterPro" id="IPR006860">
    <property type="entry name" value="FecR"/>
</dbReference>
<protein>
    <submittedName>
        <fullName evidence="4">DUF4974 domain-containing protein</fullName>
    </submittedName>
</protein>
<keyword evidence="1" id="KW-0472">Membrane</keyword>
<organism evidence="4 5">
    <name type="scientific">Mucilaginibacter aquariorum</name>
    <dbReference type="NCBI Taxonomy" id="2967225"/>
    <lineage>
        <taxon>Bacteria</taxon>
        <taxon>Pseudomonadati</taxon>
        <taxon>Bacteroidota</taxon>
        <taxon>Sphingobacteriia</taxon>
        <taxon>Sphingobacteriales</taxon>
        <taxon>Sphingobacteriaceae</taxon>
        <taxon>Mucilaginibacter</taxon>
    </lineage>
</organism>
<comment type="caution">
    <text evidence="4">The sequence shown here is derived from an EMBL/GenBank/DDBJ whole genome shotgun (WGS) entry which is preliminary data.</text>
</comment>
<keyword evidence="1" id="KW-1133">Transmembrane helix</keyword>
<dbReference type="RefSeq" id="WP_256538458.1">
    <property type="nucleotide sequence ID" value="NZ_JANHOH010000001.1"/>
</dbReference>